<sequence>MIRLLAVLWAVGALLLYVAADASAQTHLLALQPSGVENIEVKSLASGKHSSSFLIFIRETVPNHIHQHHSETIYVLQGHGVMRLGDESVNIAPGDFIHVPEGRVHGVQVTSKQPLKVLSIQAPEFTGADRVLVKD</sequence>
<evidence type="ECO:0000313" key="4">
    <source>
        <dbReference type="Proteomes" id="UP001595840"/>
    </source>
</evidence>
<keyword evidence="1" id="KW-0732">Signal</keyword>
<organism evidence="3 4">
    <name type="scientific">Simiduia curdlanivorans</name>
    <dbReference type="NCBI Taxonomy" id="1492769"/>
    <lineage>
        <taxon>Bacteria</taxon>
        <taxon>Pseudomonadati</taxon>
        <taxon>Pseudomonadota</taxon>
        <taxon>Gammaproteobacteria</taxon>
        <taxon>Cellvibrionales</taxon>
        <taxon>Cellvibrionaceae</taxon>
        <taxon>Simiduia</taxon>
    </lineage>
</organism>
<dbReference type="PANTHER" id="PTHR43346:SF1">
    <property type="entry name" value="QUERCETIN 2,3-DIOXYGENASE-RELATED"/>
    <property type="match status" value="1"/>
</dbReference>
<proteinExistence type="predicted"/>
<feature type="chain" id="PRO_5045377386" evidence="1">
    <location>
        <begin position="25"/>
        <end position="135"/>
    </location>
</feature>
<feature type="domain" description="Cupin type-2" evidence="2">
    <location>
        <begin position="60"/>
        <end position="120"/>
    </location>
</feature>
<dbReference type="SUPFAM" id="SSF51182">
    <property type="entry name" value="RmlC-like cupins"/>
    <property type="match status" value="1"/>
</dbReference>
<dbReference type="Pfam" id="PF07883">
    <property type="entry name" value="Cupin_2"/>
    <property type="match status" value="1"/>
</dbReference>
<dbReference type="Gene3D" id="2.60.120.10">
    <property type="entry name" value="Jelly Rolls"/>
    <property type="match status" value="1"/>
</dbReference>
<dbReference type="InterPro" id="IPR052538">
    <property type="entry name" value="Flavonoid_dioxygenase-like"/>
</dbReference>
<gene>
    <name evidence="3" type="ORF">ACFOX3_07765</name>
</gene>
<dbReference type="RefSeq" id="WP_290265587.1">
    <property type="nucleotide sequence ID" value="NZ_JAUFQG010000006.1"/>
</dbReference>
<accession>A0ABV8V4V6</accession>
<dbReference type="InterPro" id="IPR013096">
    <property type="entry name" value="Cupin_2"/>
</dbReference>
<evidence type="ECO:0000313" key="3">
    <source>
        <dbReference type="EMBL" id="MFC4362193.1"/>
    </source>
</evidence>
<name>A0ABV8V4V6_9GAMM</name>
<keyword evidence="4" id="KW-1185">Reference proteome</keyword>
<dbReference type="Proteomes" id="UP001595840">
    <property type="component" value="Unassembled WGS sequence"/>
</dbReference>
<dbReference type="EMBL" id="JBHSCX010000005">
    <property type="protein sequence ID" value="MFC4362193.1"/>
    <property type="molecule type" value="Genomic_DNA"/>
</dbReference>
<evidence type="ECO:0000256" key="1">
    <source>
        <dbReference type="SAM" id="SignalP"/>
    </source>
</evidence>
<dbReference type="InterPro" id="IPR014710">
    <property type="entry name" value="RmlC-like_jellyroll"/>
</dbReference>
<reference evidence="4" key="1">
    <citation type="journal article" date="2019" name="Int. J. Syst. Evol. Microbiol.">
        <title>The Global Catalogue of Microorganisms (GCM) 10K type strain sequencing project: providing services to taxonomists for standard genome sequencing and annotation.</title>
        <authorList>
            <consortium name="The Broad Institute Genomics Platform"/>
            <consortium name="The Broad Institute Genome Sequencing Center for Infectious Disease"/>
            <person name="Wu L."/>
            <person name="Ma J."/>
        </authorList>
    </citation>
    <scope>NUCLEOTIDE SEQUENCE [LARGE SCALE GENOMIC DNA]</scope>
    <source>
        <strain evidence="4">CECT 8570</strain>
    </source>
</reference>
<protein>
    <submittedName>
        <fullName evidence="3">Cupin domain-containing protein</fullName>
    </submittedName>
</protein>
<dbReference type="InterPro" id="IPR011051">
    <property type="entry name" value="RmlC_Cupin_sf"/>
</dbReference>
<feature type="signal peptide" evidence="1">
    <location>
        <begin position="1"/>
        <end position="24"/>
    </location>
</feature>
<comment type="caution">
    <text evidence="3">The sequence shown here is derived from an EMBL/GenBank/DDBJ whole genome shotgun (WGS) entry which is preliminary data.</text>
</comment>
<dbReference type="PANTHER" id="PTHR43346">
    <property type="entry name" value="LIGAND BINDING DOMAIN PROTEIN, PUTATIVE (AFU_ORTHOLOGUE AFUA_6G14370)-RELATED"/>
    <property type="match status" value="1"/>
</dbReference>
<evidence type="ECO:0000259" key="2">
    <source>
        <dbReference type="Pfam" id="PF07883"/>
    </source>
</evidence>